<keyword evidence="1" id="KW-0680">Restriction system</keyword>
<dbReference type="Gene3D" id="1.10.10.10">
    <property type="entry name" value="Winged helix-like DNA-binding domain superfamily/Winged helix DNA-binding domain"/>
    <property type="match status" value="1"/>
</dbReference>
<dbReference type="Gene3D" id="3.90.220.20">
    <property type="entry name" value="DNA methylase specificity domains"/>
    <property type="match status" value="1"/>
</dbReference>
<feature type="domain" description="DNA methylase adenine-specific" evidence="3">
    <location>
        <begin position="148"/>
        <end position="378"/>
    </location>
</feature>
<accession>A0ABS5KYC2</accession>
<dbReference type="InterPro" id="IPR029063">
    <property type="entry name" value="SAM-dependent_MTases_sf"/>
</dbReference>
<comment type="caution">
    <text evidence="4">The sequence shown here is derived from an EMBL/GenBank/DDBJ whole genome shotgun (WGS) entry which is preliminary data.</text>
</comment>
<evidence type="ECO:0000259" key="3">
    <source>
        <dbReference type="Pfam" id="PF02384"/>
    </source>
</evidence>
<protein>
    <submittedName>
        <fullName evidence="4">N-6 DNA methylase</fullName>
    </submittedName>
</protein>
<dbReference type="GO" id="GO:0008168">
    <property type="term" value="F:methyltransferase activity"/>
    <property type="evidence" value="ECO:0007669"/>
    <property type="project" value="UniProtKB-KW"/>
</dbReference>
<dbReference type="InterPro" id="IPR036388">
    <property type="entry name" value="WH-like_DNA-bd_sf"/>
</dbReference>
<keyword evidence="5" id="KW-1185">Reference proteome</keyword>
<dbReference type="Gene3D" id="3.40.50.150">
    <property type="entry name" value="Vaccinia Virus protein VP39"/>
    <property type="match status" value="1"/>
</dbReference>
<evidence type="ECO:0000256" key="2">
    <source>
        <dbReference type="ARBA" id="ARBA00023125"/>
    </source>
</evidence>
<dbReference type="PANTHER" id="PTHR42998">
    <property type="entry name" value="TYPE I RESTRICTION ENZYME HINDVIIP M PROTEIN-RELATED"/>
    <property type="match status" value="1"/>
</dbReference>
<dbReference type="PRINTS" id="PR00507">
    <property type="entry name" value="N12N6MTFRASE"/>
</dbReference>
<dbReference type="Pfam" id="PF02384">
    <property type="entry name" value="N6_Mtase"/>
    <property type="match status" value="1"/>
</dbReference>
<gene>
    <name evidence="4" type="ORF">KGQ19_29755</name>
</gene>
<organism evidence="4 5">
    <name type="scientific">Catenulispora pinistramenti</name>
    <dbReference type="NCBI Taxonomy" id="2705254"/>
    <lineage>
        <taxon>Bacteria</taxon>
        <taxon>Bacillati</taxon>
        <taxon>Actinomycetota</taxon>
        <taxon>Actinomycetes</taxon>
        <taxon>Catenulisporales</taxon>
        <taxon>Catenulisporaceae</taxon>
        <taxon>Catenulispora</taxon>
    </lineage>
</organism>
<sequence length="629" mass="65199">MTDDAEVTAAQIARLAGVGRAAVSNWRKRHAGFPAPVGGSETSPTFSLAAVEQWLRAEGKLGETPAEELLWRAVDGTGGSGDATAAALGALGDFLGGGTSAMVDPEVARQATRLAEDGGRSAVFEGLLGRYLDMYARDLATGSVTVSLAKLMAALALPSAGRRPGPDPVTVYDPSCGSGSLLAAAARLLDGDSDPAAGDGSAVILLGETSDAALASLARTGLALLSPEAEVDIRAGEALLSDAFRDRAADAVLSQPPTNQRGWGVDTLAYDPRWEYGMPPRGEPELAWVQHALARLRPGGTAVLLLPPSVAARRPGRRVRAELLRHGALRAVVGLPPGSAAPHGLPMHLWILRRPDLSSPAPSRVLFVDESDAQRSGPTPSTRTSERIRDAWLSFDADPDAFTATPGLSAASPIIDLLDDAVDLSPARHVPHPDTGLGRAHLVHSRATVDSELARLGALLPDLGPEREPSAGPPWPMTTLADLARSGALAFVAEAVIEAGDVVVPLFGGAIGQADVVGAGDAMVGTVAARGVAVLRTDPTQLEAWFVAGFLRSDTAARQAVSHASTVSRMDVRKAPLPRLPLESQRAYAAAFRRVAEFTDALRLATGLGERLAQGVTDALAEGTVLPQA</sequence>
<dbReference type="GO" id="GO:0032259">
    <property type="term" value="P:methylation"/>
    <property type="evidence" value="ECO:0007669"/>
    <property type="project" value="UniProtKB-KW"/>
</dbReference>
<dbReference type="RefSeq" id="WP_212015031.1">
    <property type="nucleotide sequence ID" value="NZ_JAAFYZ010000125.1"/>
</dbReference>
<dbReference type="InterPro" id="IPR003356">
    <property type="entry name" value="DNA_methylase_A-5"/>
</dbReference>
<dbReference type="PANTHER" id="PTHR42998:SF1">
    <property type="entry name" value="TYPE I RESTRICTION ENZYME HINDI METHYLASE SUBUNIT"/>
    <property type="match status" value="1"/>
</dbReference>
<dbReference type="SUPFAM" id="SSF53335">
    <property type="entry name" value="S-adenosyl-L-methionine-dependent methyltransferases"/>
    <property type="match status" value="1"/>
</dbReference>
<evidence type="ECO:0000313" key="4">
    <source>
        <dbReference type="EMBL" id="MBS2551063.1"/>
    </source>
</evidence>
<dbReference type="InterPro" id="IPR044946">
    <property type="entry name" value="Restrct_endonuc_typeI_TRD_sf"/>
</dbReference>
<keyword evidence="2" id="KW-0238">DNA-binding</keyword>
<keyword evidence="4" id="KW-0808">Transferase</keyword>
<evidence type="ECO:0000256" key="1">
    <source>
        <dbReference type="ARBA" id="ARBA00022747"/>
    </source>
</evidence>
<proteinExistence type="predicted"/>
<keyword evidence="4" id="KW-0489">Methyltransferase</keyword>
<name>A0ABS5KYC2_9ACTN</name>
<dbReference type="EMBL" id="JAAFYZ010000125">
    <property type="protein sequence ID" value="MBS2551063.1"/>
    <property type="molecule type" value="Genomic_DNA"/>
</dbReference>
<evidence type="ECO:0000313" key="5">
    <source>
        <dbReference type="Proteomes" id="UP000730482"/>
    </source>
</evidence>
<reference evidence="4 5" key="1">
    <citation type="submission" date="2020-02" db="EMBL/GenBank/DDBJ databases">
        <title>Acidophilic actinobacteria isolated from forest soil.</title>
        <authorList>
            <person name="Golinska P."/>
        </authorList>
    </citation>
    <scope>NUCLEOTIDE SEQUENCE [LARGE SCALE GENOMIC DNA]</scope>
    <source>
        <strain evidence="4 5">NL8</strain>
    </source>
</reference>
<dbReference type="Proteomes" id="UP000730482">
    <property type="component" value="Unassembled WGS sequence"/>
</dbReference>
<dbReference type="InterPro" id="IPR052916">
    <property type="entry name" value="Type-I_RE_MTase_Subunit"/>
</dbReference>